<protein>
    <submittedName>
        <fullName evidence="2">N-acetyltransferase</fullName>
    </submittedName>
</protein>
<dbReference type="AlphaFoldDB" id="A0A2P1PQI7"/>
<keyword evidence="3" id="KW-1185">Reference proteome</keyword>
<keyword evidence="2" id="KW-0808">Transferase</keyword>
<reference evidence="2 3" key="2">
    <citation type="submission" date="2018-03" db="EMBL/GenBank/DDBJ databases">
        <authorList>
            <person name="Keele B.F."/>
        </authorList>
    </citation>
    <scope>NUCLEOTIDE SEQUENCE [LARGE SCALE GENOMIC DNA]</scope>
    <source>
        <strain evidence="2 3">D13</strain>
    </source>
</reference>
<dbReference type="RefSeq" id="WP_106891030.1">
    <property type="nucleotide sequence ID" value="NZ_CP027860.1"/>
</dbReference>
<organism evidence="2 3">
    <name type="scientific">Ahniella affigens</name>
    <dbReference type="NCBI Taxonomy" id="2021234"/>
    <lineage>
        <taxon>Bacteria</taxon>
        <taxon>Pseudomonadati</taxon>
        <taxon>Pseudomonadota</taxon>
        <taxon>Gammaproteobacteria</taxon>
        <taxon>Lysobacterales</taxon>
        <taxon>Rhodanobacteraceae</taxon>
        <taxon>Ahniella</taxon>
    </lineage>
</organism>
<dbReference type="GO" id="GO:0016747">
    <property type="term" value="F:acyltransferase activity, transferring groups other than amino-acyl groups"/>
    <property type="evidence" value="ECO:0007669"/>
    <property type="project" value="InterPro"/>
</dbReference>
<dbReference type="InterPro" id="IPR000182">
    <property type="entry name" value="GNAT_dom"/>
</dbReference>
<dbReference type="KEGG" id="xba:C7S18_07820"/>
<accession>A0A2P1PQI7</accession>
<sequence length="206" mass="22790">MDSHPNRPATIRQTPKRHYLGRWREQLRWADGLELLIRPIEVIDAGPLREGFSKLEPEEVRLRFLHPMTELTEAYARELCDLDPALAFALVATEPGEPGSAAIGGVARLAFDLAKKRAEFAIIVGHQIGGRGIGRLMMQRLIECARKRGMHAIFGDVLIENLPMTRLAHALGFRTQSIGEPGLIRVWKDLRVTTATELGSGSGLAA</sequence>
<dbReference type="PROSITE" id="PS51186">
    <property type="entry name" value="GNAT"/>
    <property type="match status" value="1"/>
</dbReference>
<dbReference type="Proteomes" id="UP000241074">
    <property type="component" value="Chromosome"/>
</dbReference>
<gene>
    <name evidence="2" type="ORF">C7S18_07820</name>
</gene>
<proteinExistence type="predicted"/>
<dbReference type="EMBL" id="CP027860">
    <property type="protein sequence ID" value="AVP97105.1"/>
    <property type="molecule type" value="Genomic_DNA"/>
</dbReference>
<dbReference type="OrthoDB" id="9807426at2"/>
<dbReference type="InterPro" id="IPR016181">
    <property type="entry name" value="Acyl_CoA_acyltransferase"/>
</dbReference>
<reference evidence="2 3" key="1">
    <citation type="submission" date="2018-03" db="EMBL/GenBank/DDBJ databases">
        <title>Ahniella affigens gen. nov., sp. nov., a gammaproteobacterium isolated from sandy soil near a stream.</title>
        <authorList>
            <person name="Ko Y."/>
            <person name="Kim J.-H."/>
        </authorList>
    </citation>
    <scope>NUCLEOTIDE SEQUENCE [LARGE SCALE GENOMIC DNA]</scope>
    <source>
        <strain evidence="2 3">D13</strain>
    </source>
</reference>
<feature type="domain" description="N-acetyltransferase" evidence="1">
    <location>
        <begin position="35"/>
        <end position="193"/>
    </location>
</feature>
<name>A0A2P1PQI7_9GAMM</name>
<dbReference type="Pfam" id="PF00583">
    <property type="entry name" value="Acetyltransf_1"/>
    <property type="match status" value="1"/>
</dbReference>
<evidence type="ECO:0000313" key="2">
    <source>
        <dbReference type="EMBL" id="AVP97105.1"/>
    </source>
</evidence>
<evidence type="ECO:0000259" key="1">
    <source>
        <dbReference type="PROSITE" id="PS51186"/>
    </source>
</evidence>
<evidence type="ECO:0000313" key="3">
    <source>
        <dbReference type="Proteomes" id="UP000241074"/>
    </source>
</evidence>
<dbReference type="SUPFAM" id="SSF55729">
    <property type="entry name" value="Acyl-CoA N-acyltransferases (Nat)"/>
    <property type="match status" value="1"/>
</dbReference>
<dbReference type="Gene3D" id="3.40.630.30">
    <property type="match status" value="1"/>
</dbReference>